<dbReference type="GO" id="GO:0003677">
    <property type="term" value="F:DNA binding"/>
    <property type="evidence" value="ECO:0007669"/>
    <property type="project" value="InterPro"/>
</dbReference>
<protein>
    <submittedName>
        <fullName evidence="5">Uncharacterized protein</fullName>
    </submittedName>
</protein>
<sequence length="519" mass="57480">MHQIQGYSLEEHGHDQLHSHHQRPQRQQQQHHNIAQANFDEGRRDDFTRSSSRNASSGKRKRKIEDNYGKPSNRRFVWPEQKHREFVSALFDVGLKSSTPSLIIGAMQSANTFSPEMTTERIKSHLQKFRVNRVKSKEDFLRSYEACKKDLDEGAQRNEDIEPEEGTEEGGRDEGGAGGSVVNESKVTEEAEEDMVSAANAAKATYGSIHFPEEEFLRSSSRSELLSQAGPGQLQAATIKGDIWGVRGIGDLTENEKSSRVGVAIVHMAKAMEELRDEVLKNRALEEMGGETGMTKEEGKATKKSKGGGRGLYRQDDISMMEQQHNRQHALPQYHQEVINNPYSNPLSAPPISVIPHLPEAAKNLNHDLNNIPNPTLPSSLSISMRTHLEIQNKMRKVKQDEITKWSSNGSGRMSSAGSLQHHRAPQIGQEGMVGQRAGNKAHSKSRNNIAPIVAPAYPPFAGNEAEHQPATPLLSAAASDLLFPGGTAWDADMDDNIFEFLEGMVDVGTEDADQEEGF</sequence>
<dbReference type="AlphaFoldDB" id="A0A9W7GHW2"/>
<proteinExistence type="predicted"/>
<evidence type="ECO:0000313" key="6">
    <source>
        <dbReference type="Proteomes" id="UP001165065"/>
    </source>
</evidence>
<keyword evidence="1" id="KW-0805">Transcription regulation</keyword>
<feature type="region of interest" description="Disordered" evidence="4">
    <location>
        <begin position="151"/>
        <end position="181"/>
    </location>
</feature>
<feature type="compositionally biased region" description="Basic and acidic residues" evidence="4">
    <location>
        <begin position="151"/>
        <end position="160"/>
    </location>
</feature>
<dbReference type="InterPro" id="IPR009057">
    <property type="entry name" value="Homeodomain-like_sf"/>
</dbReference>
<evidence type="ECO:0000256" key="2">
    <source>
        <dbReference type="ARBA" id="ARBA00023163"/>
    </source>
</evidence>
<dbReference type="Gene3D" id="1.10.10.60">
    <property type="entry name" value="Homeodomain-like"/>
    <property type="match status" value="1"/>
</dbReference>
<organism evidence="5 6">
    <name type="scientific">Triparma columacea</name>
    <dbReference type="NCBI Taxonomy" id="722753"/>
    <lineage>
        <taxon>Eukaryota</taxon>
        <taxon>Sar</taxon>
        <taxon>Stramenopiles</taxon>
        <taxon>Ochrophyta</taxon>
        <taxon>Bolidophyceae</taxon>
        <taxon>Parmales</taxon>
        <taxon>Triparmaceae</taxon>
        <taxon>Triparma</taxon>
    </lineage>
</organism>
<comment type="caution">
    <text evidence="5">The sequence shown here is derived from an EMBL/GenBank/DDBJ whole genome shotgun (WGS) entry which is preliminary data.</text>
</comment>
<evidence type="ECO:0000256" key="1">
    <source>
        <dbReference type="ARBA" id="ARBA00023015"/>
    </source>
</evidence>
<name>A0A9W7GHW2_9STRA</name>
<feature type="region of interest" description="Disordered" evidence="4">
    <location>
        <begin position="1"/>
        <end position="76"/>
    </location>
</feature>
<dbReference type="Proteomes" id="UP001165065">
    <property type="component" value="Unassembled WGS sequence"/>
</dbReference>
<evidence type="ECO:0000256" key="3">
    <source>
        <dbReference type="ARBA" id="ARBA00023242"/>
    </source>
</evidence>
<keyword evidence="3" id="KW-0539">Nucleus</keyword>
<dbReference type="InterPro" id="IPR006447">
    <property type="entry name" value="Myb_dom_plants"/>
</dbReference>
<dbReference type="OrthoDB" id="60033at2759"/>
<evidence type="ECO:0000313" key="5">
    <source>
        <dbReference type="EMBL" id="GMI44190.1"/>
    </source>
</evidence>
<accession>A0A9W7GHW2</accession>
<dbReference type="NCBIfam" id="TIGR01557">
    <property type="entry name" value="myb_SHAQKYF"/>
    <property type="match status" value="1"/>
</dbReference>
<dbReference type="EMBL" id="BRYA01001473">
    <property type="protein sequence ID" value="GMI44190.1"/>
    <property type="molecule type" value="Genomic_DNA"/>
</dbReference>
<gene>
    <name evidence="5" type="ORF">TrCOL_g3458</name>
</gene>
<feature type="compositionally biased region" description="Basic and acidic residues" evidence="4">
    <location>
        <begin position="9"/>
        <end position="18"/>
    </location>
</feature>
<keyword evidence="2" id="KW-0804">Transcription</keyword>
<keyword evidence="6" id="KW-1185">Reference proteome</keyword>
<dbReference type="SUPFAM" id="SSF46689">
    <property type="entry name" value="Homeodomain-like"/>
    <property type="match status" value="1"/>
</dbReference>
<evidence type="ECO:0000256" key="4">
    <source>
        <dbReference type="SAM" id="MobiDB-lite"/>
    </source>
</evidence>
<reference evidence="6" key="1">
    <citation type="journal article" date="2023" name="Commun. Biol.">
        <title>Genome analysis of Parmales, the sister group of diatoms, reveals the evolutionary specialization of diatoms from phago-mixotrophs to photoautotrophs.</title>
        <authorList>
            <person name="Ban H."/>
            <person name="Sato S."/>
            <person name="Yoshikawa S."/>
            <person name="Yamada K."/>
            <person name="Nakamura Y."/>
            <person name="Ichinomiya M."/>
            <person name="Sato N."/>
            <person name="Blanc-Mathieu R."/>
            <person name="Endo H."/>
            <person name="Kuwata A."/>
            <person name="Ogata H."/>
        </authorList>
    </citation>
    <scope>NUCLEOTIDE SEQUENCE [LARGE SCALE GENOMIC DNA]</scope>
</reference>
<feature type="region of interest" description="Disordered" evidence="4">
    <location>
        <begin position="290"/>
        <end position="311"/>
    </location>
</feature>